<dbReference type="SMART" id="SM00710">
    <property type="entry name" value="PbH1"/>
    <property type="match status" value="6"/>
</dbReference>
<dbReference type="InterPro" id="IPR006626">
    <property type="entry name" value="PbH1"/>
</dbReference>
<accession>A0ABW1ZZA3</accession>
<organism evidence="3 4">
    <name type="scientific">Marinobacterium aestuariivivens</name>
    <dbReference type="NCBI Taxonomy" id="1698799"/>
    <lineage>
        <taxon>Bacteria</taxon>
        <taxon>Pseudomonadati</taxon>
        <taxon>Pseudomonadota</taxon>
        <taxon>Gammaproteobacteria</taxon>
        <taxon>Oceanospirillales</taxon>
        <taxon>Oceanospirillaceae</taxon>
        <taxon>Marinobacterium</taxon>
    </lineage>
</organism>
<dbReference type="PROSITE" id="PS51257">
    <property type="entry name" value="PROKAR_LIPOPROTEIN"/>
    <property type="match status" value="1"/>
</dbReference>
<evidence type="ECO:0000313" key="4">
    <source>
        <dbReference type="Proteomes" id="UP001596422"/>
    </source>
</evidence>
<keyword evidence="1" id="KW-0732">Signal</keyword>
<comment type="caution">
    <text evidence="3">The sequence shown here is derived from an EMBL/GenBank/DDBJ whole genome shotgun (WGS) entry which is preliminary data.</text>
</comment>
<reference evidence="4" key="1">
    <citation type="journal article" date="2019" name="Int. J. Syst. Evol. Microbiol.">
        <title>The Global Catalogue of Microorganisms (GCM) 10K type strain sequencing project: providing services to taxonomists for standard genome sequencing and annotation.</title>
        <authorList>
            <consortium name="The Broad Institute Genomics Platform"/>
            <consortium name="The Broad Institute Genome Sequencing Center for Infectious Disease"/>
            <person name="Wu L."/>
            <person name="Ma J."/>
        </authorList>
    </citation>
    <scope>NUCLEOTIDE SEQUENCE [LARGE SCALE GENOMIC DNA]</scope>
    <source>
        <strain evidence="4">NBRC 111756</strain>
    </source>
</reference>
<dbReference type="Proteomes" id="UP001596422">
    <property type="component" value="Unassembled WGS sequence"/>
</dbReference>
<dbReference type="SUPFAM" id="SSF51126">
    <property type="entry name" value="Pectin lyase-like"/>
    <property type="match status" value="1"/>
</dbReference>
<name>A0ABW1ZZA3_9GAMM</name>
<dbReference type="InterPro" id="IPR012334">
    <property type="entry name" value="Pectin_lyas_fold"/>
</dbReference>
<dbReference type="Gene3D" id="2.160.20.10">
    <property type="entry name" value="Single-stranded right-handed beta-helix, Pectin lyase-like"/>
    <property type="match status" value="1"/>
</dbReference>
<evidence type="ECO:0000256" key="1">
    <source>
        <dbReference type="SAM" id="SignalP"/>
    </source>
</evidence>
<evidence type="ECO:0000313" key="3">
    <source>
        <dbReference type="EMBL" id="MFC6670561.1"/>
    </source>
</evidence>
<dbReference type="InterPro" id="IPR039448">
    <property type="entry name" value="Beta_helix"/>
</dbReference>
<dbReference type="RefSeq" id="WP_379909068.1">
    <property type="nucleotide sequence ID" value="NZ_JBHSWE010000001.1"/>
</dbReference>
<dbReference type="EMBL" id="JBHSWE010000001">
    <property type="protein sequence ID" value="MFC6670561.1"/>
    <property type="molecule type" value="Genomic_DNA"/>
</dbReference>
<gene>
    <name evidence="3" type="ORF">ACFQDL_11020</name>
</gene>
<dbReference type="InterPro" id="IPR011050">
    <property type="entry name" value="Pectin_lyase_fold/virulence"/>
</dbReference>
<sequence length="385" mass="40893">MRKMVSALLMATAVISFAGCAEAATGNTVAGQAEAPARASQIVIEGTNSLEDATRINAAIAASPEGSEVLFRGRFLINETIRLLGNRSYRGESRAGTVLQQADGANLDALVVTSGFRDNKPWTGQPVSVSHLQLDGNRRHNTQSETTGLVLRAWLSIVEDMHIKDMGGDGLRLTNRSADGTGLDTSQVNGRISNSFIERSGRHGIFVEDSQNRVTDWILSDNWIAGTGMDGIHLGNAAGWYVVRNHIYGVSQNAIYAKRLFGTSITDNYIEGFGEKDSKGVWYGIYGTLQGSVASTIARNRIFNVHGAQREGSGNRYLALTVNAGTAMAVVTGNAIRGAGTPSGTGLYFAAPGKRKLILTSTGNAVENVATKRLLDGDVTLSSGL</sequence>
<feature type="domain" description="Right handed beta helix" evidence="2">
    <location>
        <begin position="158"/>
        <end position="306"/>
    </location>
</feature>
<evidence type="ECO:0000259" key="2">
    <source>
        <dbReference type="Pfam" id="PF13229"/>
    </source>
</evidence>
<protein>
    <submittedName>
        <fullName evidence="3">Right-handed parallel beta-helix repeat-containing protein</fullName>
    </submittedName>
</protein>
<proteinExistence type="predicted"/>
<feature type="signal peptide" evidence="1">
    <location>
        <begin position="1"/>
        <end position="23"/>
    </location>
</feature>
<dbReference type="Pfam" id="PF13229">
    <property type="entry name" value="Beta_helix"/>
    <property type="match status" value="1"/>
</dbReference>
<feature type="chain" id="PRO_5047068748" evidence="1">
    <location>
        <begin position="24"/>
        <end position="385"/>
    </location>
</feature>
<keyword evidence="4" id="KW-1185">Reference proteome</keyword>